<dbReference type="PANTHER" id="PTHR11871">
    <property type="entry name" value="PROTEIN PHOSPHATASE PP2A REGULATORY SUBUNIT B"/>
    <property type="match status" value="1"/>
</dbReference>
<protein>
    <submittedName>
        <fullName evidence="4">Uncharacterized protein</fullName>
    </submittedName>
</protein>
<dbReference type="InterPro" id="IPR001680">
    <property type="entry name" value="WD40_rpt"/>
</dbReference>
<proteinExistence type="inferred from homology"/>
<dbReference type="SUPFAM" id="SSF50978">
    <property type="entry name" value="WD40 repeat-like"/>
    <property type="match status" value="1"/>
</dbReference>
<reference evidence="4 5" key="1">
    <citation type="journal article" date="2023" name="Commun. Biol.">
        <title>Genome analysis of Parmales, the sister group of diatoms, reveals the evolutionary specialization of diatoms from phago-mixotrophs to photoautotrophs.</title>
        <authorList>
            <person name="Ban H."/>
            <person name="Sato S."/>
            <person name="Yoshikawa S."/>
            <person name="Yamada K."/>
            <person name="Nakamura Y."/>
            <person name="Ichinomiya M."/>
            <person name="Sato N."/>
            <person name="Blanc-Mathieu R."/>
            <person name="Endo H."/>
            <person name="Kuwata A."/>
            <person name="Ogata H."/>
        </authorList>
    </citation>
    <scope>NUCLEOTIDE SEQUENCE [LARGE SCALE GENOMIC DNA]</scope>
</reference>
<dbReference type="Gene3D" id="2.130.10.10">
    <property type="entry name" value="YVTN repeat-like/Quinoprotein amine dehydrogenase"/>
    <property type="match status" value="1"/>
</dbReference>
<feature type="non-terminal residue" evidence="4">
    <location>
        <position position="1"/>
    </location>
</feature>
<dbReference type="InterPro" id="IPR015943">
    <property type="entry name" value="WD40/YVTN_repeat-like_dom_sf"/>
</dbReference>
<dbReference type="InterPro" id="IPR000009">
    <property type="entry name" value="PP2A_PR55"/>
</dbReference>
<name>A0ABQ6MV05_9STRA</name>
<keyword evidence="5" id="KW-1185">Reference proteome</keyword>
<evidence type="ECO:0000313" key="5">
    <source>
        <dbReference type="Proteomes" id="UP001165060"/>
    </source>
</evidence>
<dbReference type="InterPro" id="IPR036322">
    <property type="entry name" value="WD40_repeat_dom_sf"/>
</dbReference>
<keyword evidence="3" id="KW-0677">Repeat</keyword>
<comment type="caution">
    <text evidence="4">The sequence shown here is derived from an EMBL/GenBank/DDBJ whole genome shotgun (WGS) entry which is preliminary data.</text>
</comment>
<sequence length="94" mass="10335">FVELYENDCIFDKFECTCSGDGRFVASGSYDNTFKIYDAASAEMEAAVSMGRGMDGGAGAEAEGDSQWNFREKVLHMAWEANDDILAVCGRNRL</sequence>
<dbReference type="EMBL" id="BRYB01003242">
    <property type="protein sequence ID" value="GMI33308.1"/>
    <property type="molecule type" value="Genomic_DNA"/>
</dbReference>
<gene>
    <name evidence="4" type="ORF">TeGR_g2635</name>
</gene>
<dbReference type="Proteomes" id="UP001165060">
    <property type="component" value="Unassembled WGS sequence"/>
</dbReference>
<comment type="similarity">
    <text evidence="1">Belongs to the phosphatase 2A regulatory subunit B family.</text>
</comment>
<organism evidence="4 5">
    <name type="scientific">Tetraparma gracilis</name>
    <dbReference type="NCBI Taxonomy" id="2962635"/>
    <lineage>
        <taxon>Eukaryota</taxon>
        <taxon>Sar</taxon>
        <taxon>Stramenopiles</taxon>
        <taxon>Ochrophyta</taxon>
        <taxon>Bolidophyceae</taxon>
        <taxon>Parmales</taxon>
        <taxon>Triparmaceae</taxon>
        <taxon>Tetraparma</taxon>
    </lineage>
</organism>
<evidence type="ECO:0000256" key="2">
    <source>
        <dbReference type="ARBA" id="ARBA00022574"/>
    </source>
</evidence>
<accession>A0ABQ6MV05</accession>
<evidence type="ECO:0000256" key="3">
    <source>
        <dbReference type="ARBA" id="ARBA00022737"/>
    </source>
</evidence>
<evidence type="ECO:0000313" key="4">
    <source>
        <dbReference type="EMBL" id="GMI33308.1"/>
    </source>
</evidence>
<evidence type="ECO:0000256" key="1">
    <source>
        <dbReference type="ARBA" id="ARBA00008259"/>
    </source>
</evidence>
<dbReference type="Pfam" id="PF00400">
    <property type="entry name" value="WD40"/>
    <property type="match status" value="1"/>
</dbReference>
<keyword evidence="2" id="KW-0853">WD repeat</keyword>